<dbReference type="PROSITE" id="PS00461">
    <property type="entry name" value="6PGD"/>
    <property type="match status" value="1"/>
</dbReference>
<dbReference type="InterPro" id="IPR008927">
    <property type="entry name" value="6-PGluconate_DH-like_C_sf"/>
</dbReference>
<comment type="pathway">
    <text evidence="2 12 16">Carbohydrate degradation; pentose phosphate pathway; D-ribulose 5-phosphate from D-glucose 6-phosphate (oxidative stage): step 3/3.</text>
</comment>
<feature type="binding site" description="in other chain" evidence="14">
    <location>
        <begin position="132"/>
        <end position="134"/>
    </location>
    <ligand>
        <name>substrate</name>
        <note>ligand shared between dimeric partners</note>
    </ligand>
</feature>
<dbReference type="OrthoDB" id="9804542at2"/>
<feature type="binding site" description="in other chain" evidence="14">
    <location>
        <position position="264"/>
    </location>
    <ligand>
        <name>substrate</name>
        <note>ligand shared between dimeric partners</note>
    </ligand>
</feature>
<dbReference type="GO" id="GO:0006098">
    <property type="term" value="P:pentose-phosphate shunt"/>
    <property type="evidence" value="ECO:0007669"/>
    <property type="project" value="UniProtKB-UniPathway"/>
</dbReference>
<comment type="similarity">
    <text evidence="3 12 16">Belongs to the 6-phosphogluconate dehydrogenase family.</text>
</comment>
<evidence type="ECO:0000256" key="4">
    <source>
        <dbReference type="ARBA" id="ARBA00011738"/>
    </source>
</evidence>
<accession>A0A0B1PZ80</accession>
<sequence length="475" mass="50947">MSERIADIGVLGLGTMGANLALNMAEKGFKVAVNNRTVEKGYALRDENGEIGQNIVPTDSIEDFLSRLKAPRLVLFMVPAGPIVDEEMKRIMPLLSPGDIIIDAGNADFNDTVRRSKLVEETPFHFVGMGVSGGELGARHGPSMMVGGAPETYASLKPILEPISAKYEGEPCVAWLGPDGAGHFVKTIHNGIEYADMQMIAEIYGILRDGVGLSAGEMADIFADWNTRGLSSYLIEITAVTLAEKDSDTGKPMVDVILDEAGQKGTGRWSVIESQKLGVGATTIEAAVSARSVSSRKAERELTESLYSSVAPAKAEFHGDKDGLNELEAALETAKIIAYAQGFAVLTAASAEHSWNLPLGEIARIWRAGCIIRSQFLDDITKAYEGAEPPANLLHAPEFVARVSAGESALRHVVAKAAMAGIAVPALAAALSYFDDYRRARGTTNLTQAQRDLFGAHTFHRTDKDGVFHHQWPAV</sequence>
<feature type="active site" description="Proton acceptor" evidence="13">
    <location>
        <position position="186"/>
    </location>
</feature>
<evidence type="ECO:0000256" key="9">
    <source>
        <dbReference type="ARBA" id="ARBA00023064"/>
    </source>
</evidence>
<evidence type="ECO:0000259" key="17">
    <source>
        <dbReference type="SMART" id="SM01350"/>
    </source>
</evidence>
<dbReference type="PIRSF" id="PIRSF000109">
    <property type="entry name" value="6PGD"/>
    <property type="match status" value="1"/>
</dbReference>
<feature type="binding site" evidence="15">
    <location>
        <begin position="78"/>
        <end position="80"/>
    </location>
    <ligand>
        <name>NADP(+)</name>
        <dbReference type="ChEBI" id="CHEBI:58349"/>
    </ligand>
</feature>
<dbReference type="InterPro" id="IPR006184">
    <property type="entry name" value="6PGdom_BS"/>
</dbReference>
<dbReference type="InterPro" id="IPR036291">
    <property type="entry name" value="NAD(P)-bd_dom_sf"/>
</dbReference>
<feature type="binding site" evidence="15">
    <location>
        <begin position="12"/>
        <end position="17"/>
    </location>
    <ligand>
        <name>NADP(+)</name>
        <dbReference type="ChEBI" id="CHEBI:58349"/>
    </ligand>
</feature>
<protein>
    <recommendedName>
        <fullName evidence="6 12">6-phosphogluconate dehydrogenase, decarboxylating</fullName>
        <ecNumber evidence="5 12">1.1.1.44</ecNumber>
    </recommendedName>
</protein>
<evidence type="ECO:0000256" key="6">
    <source>
        <dbReference type="ARBA" id="ARBA00018193"/>
    </source>
</evidence>
<dbReference type="InterPro" id="IPR006183">
    <property type="entry name" value="Pgluconate_DH"/>
</dbReference>
<dbReference type="GO" id="GO:0050661">
    <property type="term" value="F:NADP binding"/>
    <property type="evidence" value="ECO:0007669"/>
    <property type="project" value="InterPro"/>
</dbReference>
<dbReference type="Pfam" id="PF00393">
    <property type="entry name" value="6PGD"/>
    <property type="match status" value="1"/>
</dbReference>
<name>A0A0B1PZ80_9HYPH</name>
<keyword evidence="10 12" id="KW-0570">Pentose shunt</keyword>
<evidence type="ECO:0000256" key="8">
    <source>
        <dbReference type="ARBA" id="ARBA00023002"/>
    </source>
</evidence>
<dbReference type="Pfam" id="PF03446">
    <property type="entry name" value="NAD_binding_2"/>
    <property type="match status" value="1"/>
</dbReference>
<dbReference type="PRINTS" id="PR00076">
    <property type="entry name" value="6PGDHDRGNASE"/>
</dbReference>
<dbReference type="GO" id="GO:0019521">
    <property type="term" value="P:D-gluconate metabolic process"/>
    <property type="evidence" value="ECO:0007669"/>
    <property type="project" value="UniProtKB-KW"/>
</dbReference>
<dbReference type="InterPro" id="IPR013328">
    <property type="entry name" value="6PGD_dom2"/>
</dbReference>
<feature type="binding site" evidence="14">
    <location>
        <position position="457"/>
    </location>
    <ligand>
        <name>substrate</name>
        <note>ligand shared between dimeric partners</note>
    </ligand>
</feature>
<evidence type="ECO:0000256" key="16">
    <source>
        <dbReference type="RuleBase" id="RU000485"/>
    </source>
</evidence>
<comment type="caution">
    <text evidence="18">The sequence shown here is derived from an EMBL/GenBank/DDBJ whole genome shotgun (WGS) entry which is preliminary data.</text>
</comment>
<evidence type="ECO:0000313" key="18">
    <source>
        <dbReference type="EMBL" id="KHJ53843.1"/>
    </source>
</evidence>
<dbReference type="FunFam" id="1.10.1040.10:FF:000032">
    <property type="entry name" value="6-phosphogluconate dehydrogenase, decarboxylating"/>
    <property type="match status" value="1"/>
</dbReference>
<keyword evidence="7 12" id="KW-0521">NADP</keyword>
<dbReference type="SUPFAM" id="SSF48179">
    <property type="entry name" value="6-phosphogluconate dehydrogenase C-terminal domain-like"/>
    <property type="match status" value="1"/>
</dbReference>
<evidence type="ECO:0000256" key="5">
    <source>
        <dbReference type="ARBA" id="ARBA00013011"/>
    </source>
</evidence>
<feature type="binding site" evidence="14">
    <location>
        <position position="451"/>
    </location>
    <ligand>
        <name>substrate</name>
        <note>ligand shared between dimeric partners</note>
    </ligand>
</feature>
<evidence type="ECO:0000256" key="15">
    <source>
        <dbReference type="PIRSR" id="PIRSR000109-3"/>
    </source>
</evidence>
<feature type="binding site" description="in other chain" evidence="14">
    <location>
        <begin position="189"/>
        <end position="190"/>
    </location>
    <ligand>
        <name>substrate</name>
        <note>ligand shared between dimeric partners</note>
    </ligand>
</feature>
<dbReference type="EC" id="1.1.1.44" evidence="5 12"/>
<dbReference type="SMART" id="SM01350">
    <property type="entry name" value="6PGD"/>
    <property type="match status" value="1"/>
</dbReference>
<dbReference type="GO" id="GO:0004616">
    <property type="term" value="F:phosphogluconate dehydrogenase (decarboxylating) activity"/>
    <property type="evidence" value="ECO:0007669"/>
    <property type="project" value="UniProtKB-EC"/>
</dbReference>
<feature type="binding site" evidence="15">
    <location>
        <position position="106"/>
    </location>
    <ligand>
        <name>NADP(+)</name>
        <dbReference type="ChEBI" id="CHEBI:58349"/>
    </ligand>
</feature>
<dbReference type="Gene3D" id="1.10.1040.10">
    <property type="entry name" value="N-(1-d-carboxylethyl)-l-norvaline Dehydrogenase, domain 2"/>
    <property type="match status" value="1"/>
</dbReference>
<feature type="domain" description="6-phosphogluconate dehydrogenase C-terminal" evidence="17">
    <location>
        <begin position="182"/>
        <end position="473"/>
    </location>
</feature>
<dbReference type="PANTHER" id="PTHR11811">
    <property type="entry name" value="6-PHOSPHOGLUCONATE DEHYDROGENASE"/>
    <property type="match status" value="1"/>
</dbReference>
<comment type="catalytic activity">
    <reaction evidence="11 12 16">
        <text>6-phospho-D-gluconate + NADP(+) = D-ribulose 5-phosphate + CO2 + NADPH</text>
        <dbReference type="Rhea" id="RHEA:10116"/>
        <dbReference type="ChEBI" id="CHEBI:16526"/>
        <dbReference type="ChEBI" id="CHEBI:57783"/>
        <dbReference type="ChEBI" id="CHEBI:58121"/>
        <dbReference type="ChEBI" id="CHEBI:58349"/>
        <dbReference type="ChEBI" id="CHEBI:58759"/>
        <dbReference type="EC" id="1.1.1.44"/>
    </reaction>
</comment>
<evidence type="ECO:0000256" key="10">
    <source>
        <dbReference type="ARBA" id="ARBA00023126"/>
    </source>
</evidence>
<gene>
    <name evidence="18" type="ORF">LA66_14665</name>
</gene>
<evidence type="ECO:0000256" key="14">
    <source>
        <dbReference type="PIRSR" id="PIRSR000109-2"/>
    </source>
</evidence>
<dbReference type="InterPro" id="IPR006114">
    <property type="entry name" value="6PGDH_C"/>
</dbReference>
<feature type="binding site" description="in other chain" evidence="14">
    <location>
        <position position="106"/>
    </location>
    <ligand>
        <name>substrate</name>
        <note>ligand shared between dimeric partners</note>
    </ligand>
</feature>
<dbReference type="SUPFAM" id="SSF51735">
    <property type="entry name" value="NAD(P)-binding Rossmann-fold domains"/>
    <property type="match status" value="1"/>
</dbReference>
<dbReference type="Gene3D" id="3.40.50.720">
    <property type="entry name" value="NAD(P)-binding Rossmann-like Domain"/>
    <property type="match status" value="1"/>
</dbReference>
<dbReference type="UniPathway" id="UPA00115">
    <property type="reaction ID" value="UER00410"/>
</dbReference>
<feature type="binding site" description="in other chain" evidence="14">
    <location>
        <position position="291"/>
    </location>
    <ligand>
        <name>substrate</name>
        <note>ligand shared between dimeric partners</note>
    </ligand>
</feature>
<dbReference type="EMBL" id="JRFJ01000004">
    <property type="protein sequence ID" value="KHJ53843.1"/>
    <property type="molecule type" value="Genomic_DNA"/>
</dbReference>
<evidence type="ECO:0000256" key="7">
    <source>
        <dbReference type="ARBA" id="ARBA00022857"/>
    </source>
</evidence>
<evidence type="ECO:0000256" key="1">
    <source>
        <dbReference type="ARBA" id="ARBA00002526"/>
    </source>
</evidence>
<keyword evidence="8 12" id="KW-0560">Oxidoreductase</keyword>
<dbReference type="AlphaFoldDB" id="A0A0B1PZ80"/>
<feature type="binding site" description="in other chain" evidence="14">
    <location>
        <position position="194"/>
    </location>
    <ligand>
        <name>substrate</name>
        <note>ligand shared between dimeric partners</note>
    </ligand>
</feature>
<dbReference type="InterPro" id="IPR006113">
    <property type="entry name" value="6PGDH_Gnd/GntZ"/>
</dbReference>
<evidence type="ECO:0000256" key="13">
    <source>
        <dbReference type="PIRSR" id="PIRSR000109-1"/>
    </source>
</evidence>
<evidence type="ECO:0000256" key="3">
    <source>
        <dbReference type="ARBA" id="ARBA00008419"/>
    </source>
</evidence>
<dbReference type="RefSeq" id="WP_039194665.1">
    <property type="nucleotide sequence ID" value="NZ_JRFJ01000004.1"/>
</dbReference>
<proteinExistence type="inferred from homology"/>
<dbReference type="Proteomes" id="UP000030826">
    <property type="component" value="Unassembled WGS sequence"/>
</dbReference>
<dbReference type="NCBIfam" id="TIGR00873">
    <property type="entry name" value="gnd"/>
    <property type="match status" value="1"/>
</dbReference>
<reference evidence="18 19" key="1">
    <citation type="submission" date="2014-09" db="EMBL/GenBank/DDBJ databases">
        <title>Isolation and characterization of Aurantimonas altamirensis ON-56566 from clinical sample following a dog bite.</title>
        <authorList>
            <person name="Eshaghi A."/>
            <person name="Li A."/>
            <person name="Shahinas D."/>
            <person name="Bahn P."/>
            <person name="Kus J.V."/>
            <person name="Patel S.N."/>
        </authorList>
    </citation>
    <scope>NUCLEOTIDE SEQUENCE [LARGE SCALE GENOMIC DNA]</scope>
    <source>
        <strain evidence="18 19">ON-56566</strain>
    </source>
</reference>
<feature type="active site" description="Proton donor" evidence="13">
    <location>
        <position position="193"/>
    </location>
</feature>
<evidence type="ECO:0000256" key="2">
    <source>
        <dbReference type="ARBA" id="ARBA00004874"/>
    </source>
</evidence>
<evidence type="ECO:0000256" key="12">
    <source>
        <dbReference type="PIRNR" id="PIRNR000109"/>
    </source>
</evidence>
<comment type="function">
    <text evidence="1 12">Catalyzes the oxidative decarboxylation of 6-phosphogluconate to ribulose 5-phosphate and CO(2), with concomitant reduction of NADP to NADPH.</text>
</comment>
<dbReference type="Gene3D" id="1.20.5.320">
    <property type="entry name" value="6-Phosphogluconate Dehydrogenase, domain 3"/>
    <property type="match status" value="1"/>
</dbReference>
<evidence type="ECO:0000313" key="19">
    <source>
        <dbReference type="Proteomes" id="UP000030826"/>
    </source>
</evidence>
<dbReference type="InterPro" id="IPR006115">
    <property type="entry name" value="6PGDH_NADP-bd"/>
</dbReference>
<dbReference type="NCBIfam" id="NF006765">
    <property type="entry name" value="PRK09287.1"/>
    <property type="match status" value="1"/>
</dbReference>
<organism evidence="18 19">
    <name type="scientific">Aureimonas altamirensis</name>
    <dbReference type="NCBI Taxonomy" id="370622"/>
    <lineage>
        <taxon>Bacteria</taxon>
        <taxon>Pseudomonadati</taxon>
        <taxon>Pseudomonadota</taxon>
        <taxon>Alphaproteobacteria</taxon>
        <taxon>Hyphomicrobiales</taxon>
        <taxon>Aurantimonadaceae</taxon>
        <taxon>Aureimonas</taxon>
    </lineage>
</organism>
<keyword evidence="9 16" id="KW-0311">Gluconate utilization</keyword>
<comment type="subunit">
    <text evidence="4 12">Homodimer.</text>
</comment>
<dbReference type="STRING" id="370622.LA66_14665"/>
<feature type="binding site" evidence="15">
    <location>
        <begin position="35"/>
        <end position="37"/>
    </location>
    <ligand>
        <name>NADP(+)</name>
        <dbReference type="ChEBI" id="CHEBI:58349"/>
    </ligand>
</feature>
<evidence type="ECO:0000256" key="11">
    <source>
        <dbReference type="ARBA" id="ARBA00048640"/>
    </source>
</evidence>